<feature type="domain" description="N-acetyltransferase" evidence="1">
    <location>
        <begin position="5"/>
        <end position="152"/>
    </location>
</feature>
<dbReference type="Proteomes" id="UP000233398">
    <property type="component" value="Unassembled WGS sequence"/>
</dbReference>
<dbReference type="InterPro" id="IPR000182">
    <property type="entry name" value="GNAT_dom"/>
</dbReference>
<dbReference type="InterPro" id="IPR016181">
    <property type="entry name" value="Acyl_CoA_acyltransferase"/>
</dbReference>
<proteinExistence type="predicted"/>
<dbReference type="SUPFAM" id="SSF55729">
    <property type="entry name" value="Acyl-CoA N-acyltransferases (Nat)"/>
    <property type="match status" value="1"/>
</dbReference>
<dbReference type="EMBL" id="PISP01000003">
    <property type="protein sequence ID" value="PKD43362.1"/>
    <property type="molecule type" value="Genomic_DNA"/>
</dbReference>
<dbReference type="CDD" id="cd04301">
    <property type="entry name" value="NAT_SF"/>
    <property type="match status" value="1"/>
</dbReference>
<name>A0A2N0VGN2_9BACT</name>
<reference evidence="2 3" key="1">
    <citation type="submission" date="2017-11" db="EMBL/GenBank/DDBJ databases">
        <title>Rhodohalobacter 15182 sp. nov., isolated from a salt lake.</title>
        <authorList>
            <person name="Han S."/>
        </authorList>
    </citation>
    <scope>NUCLEOTIDE SEQUENCE [LARGE SCALE GENOMIC DNA]</scope>
    <source>
        <strain evidence="2 3">15182</strain>
    </source>
</reference>
<accession>A0A2N0VGN2</accession>
<dbReference type="AlphaFoldDB" id="A0A2N0VGN2"/>
<protein>
    <submittedName>
        <fullName evidence="2">GNAT family N-acetyltransferase</fullName>
    </submittedName>
</protein>
<organism evidence="2 3">
    <name type="scientific">Rhodohalobacter barkolensis</name>
    <dbReference type="NCBI Taxonomy" id="2053187"/>
    <lineage>
        <taxon>Bacteria</taxon>
        <taxon>Pseudomonadati</taxon>
        <taxon>Balneolota</taxon>
        <taxon>Balneolia</taxon>
        <taxon>Balneolales</taxon>
        <taxon>Balneolaceae</taxon>
        <taxon>Rhodohalobacter</taxon>
    </lineage>
</organism>
<dbReference type="PROSITE" id="PS51186">
    <property type="entry name" value="GNAT"/>
    <property type="match status" value="1"/>
</dbReference>
<dbReference type="Pfam" id="PF00583">
    <property type="entry name" value="Acetyltransf_1"/>
    <property type="match status" value="1"/>
</dbReference>
<evidence type="ECO:0000259" key="1">
    <source>
        <dbReference type="PROSITE" id="PS51186"/>
    </source>
</evidence>
<gene>
    <name evidence="2" type="ORF">CWD77_12195</name>
</gene>
<keyword evidence="2" id="KW-0808">Transferase</keyword>
<dbReference type="RefSeq" id="WP_101073837.1">
    <property type="nucleotide sequence ID" value="NZ_PISP01000003.1"/>
</dbReference>
<comment type="caution">
    <text evidence="2">The sequence shown here is derived from an EMBL/GenBank/DDBJ whole genome shotgun (WGS) entry which is preliminary data.</text>
</comment>
<evidence type="ECO:0000313" key="2">
    <source>
        <dbReference type="EMBL" id="PKD43362.1"/>
    </source>
</evidence>
<dbReference type="GO" id="GO:0016747">
    <property type="term" value="F:acyltransferase activity, transferring groups other than amino-acyl groups"/>
    <property type="evidence" value="ECO:0007669"/>
    <property type="project" value="InterPro"/>
</dbReference>
<sequence length="152" mass="17972">MNTKIKVRKATPKDTESIIQFNIAMAMETENKTLKREEIEPGVHGLFEKPEYGFYMVAESEGKVVGSLMITFEWSDWRNGLFWWIQSVYVIPEFRRKGVYRTMYLTIKTLAEEKPDVCGFRLYVERENINAQKTYASLGMDETHYKMFEEIK</sequence>
<dbReference type="Gene3D" id="3.40.630.30">
    <property type="match status" value="1"/>
</dbReference>
<evidence type="ECO:0000313" key="3">
    <source>
        <dbReference type="Proteomes" id="UP000233398"/>
    </source>
</evidence>
<keyword evidence="3" id="KW-1185">Reference proteome</keyword>
<dbReference type="OrthoDB" id="9805924at2"/>